<accession>A0A9D9EPP8</accession>
<proteinExistence type="predicted"/>
<keyword evidence="1" id="KW-0472">Membrane</keyword>
<evidence type="ECO:0000259" key="2">
    <source>
        <dbReference type="Pfam" id="PF09822"/>
    </source>
</evidence>
<organism evidence="3 4">
    <name type="scientific">Candidatus Avitreponema avistercoris</name>
    <dbReference type="NCBI Taxonomy" id="2840705"/>
    <lineage>
        <taxon>Bacteria</taxon>
        <taxon>Pseudomonadati</taxon>
        <taxon>Spirochaetota</taxon>
        <taxon>Spirochaetia</taxon>
        <taxon>Spirochaetales</taxon>
        <taxon>Candidatus Avitreponema</taxon>
    </lineage>
</organism>
<evidence type="ECO:0000313" key="4">
    <source>
        <dbReference type="Proteomes" id="UP000823616"/>
    </source>
</evidence>
<feature type="transmembrane region" description="Helical" evidence="1">
    <location>
        <begin position="81"/>
        <end position="102"/>
    </location>
</feature>
<sequence length="542" mass="57903">MLFTAFGFACAAGFPGTAAAIPAIFLCSCIFIPVFAAGAALCACAFFDTRFFGCPLAVCLFFSACAGISPGKTARQRRTEIFFRLCVFVVSVSLVLLSARFFSARDCTAGKAYTLSPAAKAVLTDGGTEPYSLIYSVSPDLLSAVLFPGRTAQFFLTGYQMRAMAAVSGGRISPEIRLVPRSVRSGIPPVVLRSLSSSHIFPFCPPPEDFEYSVVRIIEHGVLPVQLAVFGTASGTVQNPGGENSFSLLPEILRMAGYEVRQTDPDRPDEDGEWNWDPEIPLLFVFPGAGGTAPEQEEALARSLRRFLENGGSAAFFVSAAVPDAGFVLRNTVRNGGSPFFSLLAEYGTGISPDVFFNSESCYALPLVSPEDGSRTTVQYPFWVQFLPAADGYGHPLFSGISRLCLFWPNRLSAFSPSRLPQTARICLSGTAVSREALPFDASPFAAARNLAGLAENGGLSAQADSFPVFYIADDGMSGGRRLIVSGDAFCLSDLQEIPDGGRNGNARLAVNCADWLWRRDNILGLLARKREGTVRGGSGGD</sequence>
<feature type="domain" description="ABC-type uncharacterised transport system" evidence="2">
    <location>
        <begin position="256"/>
        <end position="496"/>
    </location>
</feature>
<gene>
    <name evidence="3" type="ORF">IAA96_05075</name>
</gene>
<dbReference type="AlphaFoldDB" id="A0A9D9EPP8"/>
<dbReference type="InterPro" id="IPR019196">
    <property type="entry name" value="ABC_transp_unknown"/>
</dbReference>
<keyword evidence="1" id="KW-0812">Transmembrane</keyword>
<evidence type="ECO:0000313" key="3">
    <source>
        <dbReference type="EMBL" id="MBO8450461.1"/>
    </source>
</evidence>
<reference evidence="3" key="2">
    <citation type="journal article" date="2021" name="PeerJ">
        <title>Extensive microbial diversity within the chicken gut microbiome revealed by metagenomics and culture.</title>
        <authorList>
            <person name="Gilroy R."/>
            <person name="Ravi A."/>
            <person name="Getino M."/>
            <person name="Pursley I."/>
            <person name="Horton D.L."/>
            <person name="Alikhan N.F."/>
            <person name="Baker D."/>
            <person name="Gharbi K."/>
            <person name="Hall N."/>
            <person name="Watson M."/>
            <person name="Adriaenssens E.M."/>
            <person name="Foster-Nyarko E."/>
            <person name="Jarju S."/>
            <person name="Secka A."/>
            <person name="Antonio M."/>
            <person name="Oren A."/>
            <person name="Chaudhuri R.R."/>
            <person name="La Ragione R."/>
            <person name="Hildebrand F."/>
            <person name="Pallen M.J."/>
        </authorList>
    </citation>
    <scope>NUCLEOTIDE SEQUENCE</scope>
    <source>
        <strain evidence="3">B3-4054</strain>
    </source>
</reference>
<dbReference type="Pfam" id="PF09822">
    <property type="entry name" value="ABC_transp_aux"/>
    <property type="match status" value="1"/>
</dbReference>
<keyword evidence="1" id="KW-1133">Transmembrane helix</keyword>
<protein>
    <recommendedName>
        <fullName evidence="2">ABC-type uncharacterized transport system domain-containing protein</fullName>
    </recommendedName>
</protein>
<dbReference type="EMBL" id="JADIMS010000085">
    <property type="protein sequence ID" value="MBO8450461.1"/>
    <property type="molecule type" value="Genomic_DNA"/>
</dbReference>
<comment type="caution">
    <text evidence="3">The sequence shown here is derived from an EMBL/GenBank/DDBJ whole genome shotgun (WGS) entry which is preliminary data.</text>
</comment>
<name>A0A9D9EPP8_9SPIR</name>
<reference evidence="3" key="1">
    <citation type="submission" date="2020-10" db="EMBL/GenBank/DDBJ databases">
        <authorList>
            <person name="Gilroy R."/>
        </authorList>
    </citation>
    <scope>NUCLEOTIDE SEQUENCE</scope>
    <source>
        <strain evidence="3">B3-4054</strain>
    </source>
</reference>
<dbReference type="Proteomes" id="UP000823616">
    <property type="component" value="Unassembled WGS sequence"/>
</dbReference>
<evidence type="ECO:0000256" key="1">
    <source>
        <dbReference type="SAM" id="Phobius"/>
    </source>
</evidence>